<name>A0A0R1YYR6_9LACO</name>
<reference evidence="1 2" key="1">
    <citation type="journal article" date="2015" name="Genome Announc.">
        <title>Expanding the biotechnology potential of lactobacilli through comparative genomics of 213 strains and associated genera.</title>
        <authorList>
            <person name="Sun Z."/>
            <person name="Harris H.M."/>
            <person name="McCann A."/>
            <person name="Guo C."/>
            <person name="Argimon S."/>
            <person name="Zhang W."/>
            <person name="Yang X."/>
            <person name="Jeffery I.B."/>
            <person name="Cooney J.C."/>
            <person name="Kagawa T.F."/>
            <person name="Liu W."/>
            <person name="Song Y."/>
            <person name="Salvetti E."/>
            <person name="Wrobel A."/>
            <person name="Rasinkangas P."/>
            <person name="Parkhill J."/>
            <person name="Rea M.C."/>
            <person name="O'Sullivan O."/>
            <person name="Ritari J."/>
            <person name="Douillard F.P."/>
            <person name="Paul Ross R."/>
            <person name="Yang R."/>
            <person name="Briner A.E."/>
            <person name="Felis G.E."/>
            <person name="de Vos W.M."/>
            <person name="Barrangou R."/>
            <person name="Klaenhammer T.R."/>
            <person name="Caufield P.W."/>
            <person name="Cui Y."/>
            <person name="Zhang H."/>
            <person name="O'Toole P.W."/>
        </authorList>
    </citation>
    <scope>NUCLEOTIDE SEQUENCE [LARGE SCALE GENOMIC DNA]</scope>
    <source>
        <strain evidence="1 2">DSM 5707</strain>
    </source>
</reference>
<sequence>MQRKEVEAYVKDKYQTTPEFMWKKYPSYAVLRHQDNRKWYGLLMTVERGQLGLEGDGSEEIMDIKLDPKEVELRQGTAGFLPAYHMNKSNWLSVRLSQVPEKQICDLIDESYQITQA</sequence>
<protein>
    <submittedName>
        <fullName evidence="1">MmcQ protein</fullName>
    </submittedName>
</protein>
<dbReference type="PANTHER" id="PTHR35145">
    <property type="entry name" value="CYTOPLASMIC PROTEIN-RELATED"/>
    <property type="match status" value="1"/>
</dbReference>
<dbReference type="InterPro" id="IPR007351">
    <property type="entry name" value="YjbR"/>
</dbReference>
<evidence type="ECO:0000313" key="1">
    <source>
        <dbReference type="EMBL" id="KRM47601.1"/>
    </source>
</evidence>
<dbReference type="EMBL" id="AZGK01000001">
    <property type="protein sequence ID" value="KRM47601.1"/>
    <property type="molecule type" value="Genomic_DNA"/>
</dbReference>
<dbReference type="GeneID" id="69801888"/>
<dbReference type="AlphaFoldDB" id="A0A0R1YYR6"/>
<accession>A0A0R1YYR6</accession>
<organism evidence="1 2">
    <name type="scientific">Lentilactobacillus parabuchneri DSM 5707 = NBRC 107865</name>
    <dbReference type="NCBI Taxonomy" id="1423784"/>
    <lineage>
        <taxon>Bacteria</taxon>
        <taxon>Bacillati</taxon>
        <taxon>Bacillota</taxon>
        <taxon>Bacilli</taxon>
        <taxon>Lactobacillales</taxon>
        <taxon>Lactobacillaceae</taxon>
        <taxon>Lentilactobacillus</taxon>
    </lineage>
</organism>
<dbReference type="RefSeq" id="WP_057909348.1">
    <property type="nucleotide sequence ID" value="NZ_AZGK01000001.1"/>
</dbReference>
<dbReference type="InterPro" id="IPR058532">
    <property type="entry name" value="YjbR/MT2646/Rv2570-like"/>
</dbReference>
<dbReference type="InterPro" id="IPR038056">
    <property type="entry name" value="YjbR-like_sf"/>
</dbReference>
<dbReference type="SUPFAM" id="SSF142906">
    <property type="entry name" value="YjbR-like"/>
    <property type="match status" value="1"/>
</dbReference>
<gene>
    <name evidence="1" type="ORF">FC51_GL000075</name>
</gene>
<dbReference type="PATRIC" id="fig|1423784.4.peg.75"/>
<proteinExistence type="predicted"/>
<dbReference type="PANTHER" id="PTHR35145:SF1">
    <property type="entry name" value="CYTOPLASMIC PROTEIN"/>
    <property type="match status" value="1"/>
</dbReference>
<dbReference type="Gene3D" id="3.90.1150.30">
    <property type="match status" value="1"/>
</dbReference>
<comment type="caution">
    <text evidence="1">The sequence shown here is derived from an EMBL/GenBank/DDBJ whole genome shotgun (WGS) entry which is preliminary data.</text>
</comment>
<evidence type="ECO:0000313" key="2">
    <source>
        <dbReference type="Proteomes" id="UP000051957"/>
    </source>
</evidence>
<dbReference type="Proteomes" id="UP000051957">
    <property type="component" value="Unassembled WGS sequence"/>
</dbReference>
<dbReference type="Pfam" id="PF04237">
    <property type="entry name" value="YjbR"/>
    <property type="match status" value="1"/>
</dbReference>